<evidence type="ECO:0000313" key="2">
    <source>
        <dbReference type="EMBL" id="MCV7421982.1"/>
    </source>
</evidence>
<dbReference type="GO" id="GO:0004713">
    <property type="term" value="F:protein tyrosine kinase activity"/>
    <property type="evidence" value="ECO:0007669"/>
    <property type="project" value="TreeGrafter"/>
</dbReference>
<keyword evidence="1" id="KW-0472">Membrane</keyword>
<gene>
    <name evidence="2" type="ORF">H7K45_15640</name>
</gene>
<comment type="caution">
    <text evidence="2">The sequence shown here is derived from an EMBL/GenBank/DDBJ whole genome shotgun (WGS) entry which is preliminary data.</text>
</comment>
<feature type="transmembrane region" description="Helical" evidence="1">
    <location>
        <begin position="172"/>
        <end position="194"/>
    </location>
</feature>
<keyword evidence="1" id="KW-0812">Transmembrane</keyword>
<dbReference type="InterPro" id="IPR050445">
    <property type="entry name" value="Bact_polysacc_biosynth/exp"/>
</dbReference>
<keyword evidence="1" id="KW-1133">Transmembrane helix</keyword>
<dbReference type="AlphaFoldDB" id="A0A9X2Z535"/>
<dbReference type="Proteomes" id="UP001141629">
    <property type="component" value="Unassembled WGS sequence"/>
</dbReference>
<sequence>MLSRFWWVIVLATILSAVAVVVSDRYVREPVYAASTQLFAVVPGDAQTRSAYEGNRAASVRMDTYTQLATSTIVTLRTIDELGLDETPEELAKRISVKTVPGTLSQFSYPLSALLNVQVSGSDPGETVKVANAVTRHLIEASQETEWTGTESGPALVLVDQATSAQVVGASWLPNATFGAIFGLVLSCLAVLATGAGQDRILNRGQLAHLAEQSIGGDDGDRR</sequence>
<dbReference type="PANTHER" id="PTHR32309">
    <property type="entry name" value="TYROSINE-PROTEIN KINASE"/>
    <property type="match status" value="1"/>
</dbReference>
<reference evidence="2" key="1">
    <citation type="submission" date="2020-07" db="EMBL/GenBank/DDBJ databases">
        <authorList>
            <person name="Pettersson B.M.F."/>
            <person name="Behra P.R.K."/>
            <person name="Ramesh M."/>
            <person name="Das S."/>
            <person name="Dasgupta S."/>
            <person name="Kirsebom L.A."/>
        </authorList>
    </citation>
    <scope>NUCLEOTIDE SEQUENCE</scope>
    <source>
        <strain evidence="2">DSM 44838</strain>
    </source>
</reference>
<dbReference type="RefSeq" id="WP_263996727.1">
    <property type="nucleotide sequence ID" value="NZ_JACKVK010000008.1"/>
</dbReference>
<organism evidence="2 3">
    <name type="scientific">Mycobacterium yunnanensis</name>
    <dbReference type="NCBI Taxonomy" id="368477"/>
    <lineage>
        <taxon>Bacteria</taxon>
        <taxon>Bacillati</taxon>
        <taxon>Actinomycetota</taxon>
        <taxon>Actinomycetes</taxon>
        <taxon>Mycobacteriales</taxon>
        <taxon>Mycobacteriaceae</taxon>
        <taxon>Mycobacterium</taxon>
    </lineage>
</organism>
<evidence type="ECO:0000313" key="3">
    <source>
        <dbReference type="Proteomes" id="UP001141629"/>
    </source>
</evidence>
<evidence type="ECO:0008006" key="4">
    <source>
        <dbReference type="Google" id="ProtNLM"/>
    </source>
</evidence>
<keyword evidence="3" id="KW-1185">Reference proteome</keyword>
<evidence type="ECO:0000256" key="1">
    <source>
        <dbReference type="SAM" id="Phobius"/>
    </source>
</evidence>
<dbReference type="PANTHER" id="PTHR32309:SF13">
    <property type="entry name" value="FERRIC ENTEROBACTIN TRANSPORT PROTEIN FEPE"/>
    <property type="match status" value="1"/>
</dbReference>
<accession>A0A9X2Z535</accession>
<proteinExistence type="predicted"/>
<reference evidence="2" key="2">
    <citation type="journal article" date="2022" name="BMC Genomics">
        <title>Comparative genome analysis of mycobacteria focusing on tRNA and non-coding RNA.</title>
        <authorList>
            <person name="Behra P.R.K."/>
            <person name="Pettersson B.M.F."/>
            <person name="Ramesh M."/>
            <person name="Das S."/>
            <person name="Dasgupta S."/>
            <person name="Kirsebom L.A."/>
        </authorList>
    </citation>
    <scope>NUCLEOTIDE SEQUENCE</scope>
    <source>
        <strain evidence="2">DSM 44838</strain>
    </source>
</reference>
<dbReference type="EMBL" id="JACKVK010000008">
    <property type="protein sequence ID" value="MCV7421982.1"/>
    <property type="molecule type" value="Genomic_DNA"/>
</dbReference>
<name>A0A9X2Z535_9MYCO</name>
<dbReference type="GO" id="GO:0005886">
    <property type="term" value="C:plasma membrane"/>
    <property type="evidence" value="ECO:0007669"/>
    <property type="project" value="TreeGrafter"/>
</dbReference>
<protein>
    <recommendedName>
        <fullName evidence="4">Capsular polysaccharide biosynthesis protein</fullName>
    </recommendedName>
</protein>